<sequence>MSFGPLVWLSVYYSFSILLHITVVAAASDFATVYLVDPHGKSVGVRELFDKYVSRMSDMDMLKPNWAGLIKCFGHSGHRVVIETLEISKMQIVHSGTADCPVSSKEICDFVHLAVPDKMGYHRHSCISDSSAPKLVPTAASITPTGSYKLSTMLQGGANNNCPLHYPPNDPLFHQQAALYEALRVERAWSLTDNCRLPRRDVVIGVLDTGILEDYPDLIGKVLDGYDASGVPISSLHDNYGHGTAMTSIVGSIIGNDFGTAGIVDKVKFRPIRLTSDEHGRASTSQFMRGLEGALLGFDDIDILLIAYADKFTYDEQDALSDILRSREDILVITSGMSADSTTRHPTQLYLPCRLHRYFNNVICAIATETDQPDVLVYNSTLDATLGVPSTDVMAPFIVDGEWDLIPVTGSSASAAITAGVAALMMSFDVLTPTDVKNILVTTTDKKARTKDERETDVGVIRPDLAVQRAIARATPRTSRTSYKMLRTRDNRKQKHFSPIAPGRNPLRKK</sequence>
<reference evidence="10 11" key="1">
    <citation type="submission" date="2020-04" db="EMBL/GenBank/DDBJ databases">
        <title>Perkinsus chesapeaki whole genome sequence.</title>
        <authorList>
            <person name="Bogema D.R."/>
        </authorList>
    </citation>
    <scope>NUCLEOTIDE SEQUENCE [LARGE SCALE GENOMIC DNA]</scope>
    <source>
        <strain evidence="10">ATCC PRA-425</strain>
    </source>
</reference>
<feature type="active site" description="Charge relay system" evidence="6">
    <location>
        <position position="242"/>
    </location>
</feature>
<evidence type="ECO:0000256" key="1">
    <source>
        <dbReference type="ARBA" id="ARBA00022670"/>
    </source>
</evidence>
<keyword evidence="8" id="KW-0472">Membrane</keyword>
<feature type="domain" description="Peptidase S8/S53" evidence="9">
    <location>
        <begin position="200"/>
        <end position="453"/>
    </location>
</feature>
<evidence type="ECO:0000313" key="10">
    <source>
        <dbReference type="EMBL" id="KAF4672358.1"/>
    </source>
</evidence>
<feature type="region of interest" description="Disordered" evidence="7">
    <location>
        <begin position="487"/>
        <end position="510"/>
    </location>
</feature>
<keyword evidence="8" id="KW-1133">Transmembrane helix</keyword>
<dbReference type="PANTHER" id="PTHR42884">
    <property type="entry name" value="PROPROTEIN CONVERTASE SUBTILISIN/KEXIN-RELATED"/>
    <property type="match status" value="1"/>
</dbReference>
<accession>A0A7J6ML79</accession>
<keyword evidence="3 6" id="KW-0720">Serine protease</keyword>
<dbReference type="PROSITE" id="PS51892">
    <property type="entry name" value="SUBTILASE"/>
    <property type="match status" value="1"/>
</dbReference>
<dbReference type="EC" id="3.4.21.62" evidence="5"/>
<keyword evidence="8" id="KW-0812">Transmembrane</keyword>
<protein>
    <recommendedName>
        <fullName evidence="5">subtilisin</fullName>
        <ecNumber evidence="5">3.4.21.62</ecNumber>
    </recommendedName>
</protein>
<organism evidence="10 11">
    <name type="scientific">Perkinsus chesapeaki</name>
    <name type="common">Clam parasite</name>
    <name type="synonym">Perkinsus andrewsi</name>
    <dbReference type="NCBI Taxonomy" id="330153"/>
    <lineage>
        <taxon>Eukaryota</taxon>
        <taxon>Sar</taxon>
        <taxon>Alveolata</taxon>
        <taxon>Perkinsozoa</taxon>
        <taxon>Perkinsea</taxon>
        <taxon>Perkinsida</taxon>
        <taxon>Perkinsidae</taxon>
        <taxon>Perkinsus</taxon>
    </lineage>
</organism>
<evidence type="ECO:0000256" key="6">
    <source>
        <dbReference type="PROSITE-ProRule" id="PRU01240"/>
    </source>
</evidence>
<dbReference type="AlphaFoldDB" id="A0A7J6ML79"/>
<feature type="transmembrane region" description="Helical" evidence="8">
    <location>
        <begin position="12"/>
        <end position="36"/>
    </location>
</feature>
<dbReference type="GO" id="GO:0016020">
    <property type="term" value="C:membrane"/>
    <property type="evidence" value="ECO:0007669"/>
    <property type="project" value="TreeGrafter"/>
</dbReference>
<dbReference type="InterPro" id="IPR036852">
    <property type="entry name" value="Peptidase_S8/S53_dom_sf"/>
</dbReference>
<dbReference type="OrthoDB" id="206201at2759"/>
<comment type="similarity">
    <text evidence="6">Belongs to the peptidase S8 family.</text>
</comment>
<proteinExistence type="inferred from homology"/>
<dbReference type="PROSITE" id="PS00136">
    <property type="entry name" value="SUBTILASE_ASP"/>
    <property type="match status" value="1"/>
</dbReference>
<dbReference type="Proteomes" id="UP000591131">
    <property type="component" value="Unassembled WGS sequence"/>
</dbReference>
<gene>
    <name evidence="10" type="ORF">FOL47_000666</name>
</gene>
<evidence type="ECO:0000256" key="2">
    <source>
        <dbReference type="ARBA" id="ARBA00022801"/>
    </source>
</evidence>
<evidence type="ECO:0000259" key="9">
    <source>
        <dbReference type="Pfam" id="PF00082"/>
    </source>
</evidence>
<feature type="active site" description="Charge relay system" evidence="6">
    <location>
        <position position="412"/>
    </location>
</feature>
<dbReference type="GO" id="GO:0004252">
    <property type="term" value="F:serine-type endopeptidase activity"/>
    <property type="evidence" value="ECO:0007669"/>
    <property type="project" value="UniProtKB-UniRule"/>
</dbReference>
<keyword evidence="1 6" id="KW-0645">Protease</keyword>
<evidence type="ECO:0000313" key="11">
    <source>
        <dbReference type="Proteomes" id="UP000591131"/>
    </source>
</evidence>
<keyword evidence="11" id="KW-1185">Reference proteome</keyword>
<dbReference type="InterPro" id="IPR015500">
    <property type="entry name" value="Peptidase_S8_subtilisin-rel"/>
</dbReference>
<evidence type="ECO:0000256" key="7">
    <source>
        <dbReference type="SAM" id="MobiDB-lite"/>
    </source>
</evidence>
<evidence type="ECO:0000256" key="3">
    <source>
        <dbReference type="ARBA" id="ARBA00022825"/>
    </source>
</evidence>
<evidence type="ECO:0000256" key="8">
    <source>
        <dbReference type="SAM" id="Phobius"/>
    </source>
</evidence>
<name>A0A7J6ML79_PERCH</name>
<dbReference type="PRINTS" id="PR00723">
    <property type="entry name" value="SUBTILISIN"/>
</dbReference>
<dbReference type="CDD" id="cd00306">
    <property type="entry name" value="Peptidases_S8_S53"/>
    <property type="match status" value="1"/>
</dbReference>
<dbReference type="EMBL" id="JAAPAO010000112">
    <property type="protein sequence ID" value="KAF4672358.1"/>
    <property type="molecule type" value="Genomic_DNA"/>
</dbReference>
<comment type="caution">
    <text evidence="10">The sequence shown here is derived from an EMBL/GenBank/DDBJ whole genome shotgun (WGS) entry which is preliminary data.</text>
</comment>
<comment type="catalytic activity">
    <reaction evidence="4">
        <text>Hydrolysis of proteins with broad specificity for peptide bonds, and a preference for a large uncharged residue in P1. Hydrolyzes peptide amides.</text>
        <dbReference type="EC" id="3.4.21.62"/>
    </reaction>
</comment>
<feature type="active site" description="Charge relay system" evidence="6">
    <location>
        <position position="208"/>
    </location>
</feature>
<dbReference type="Pfam" id="PF00082">
    <property type="entry name" value="Peptidase_S8"/>
    <property type="match status" value="1"/>
</dbReference>
<keyword evidence="2 6" id="KW-0378">Hydrolase</keyword>
<dbReference type="Gene3D" id="3.40.50.200">
    <property type="entry name" value="Peptidase S8/S53 domain"/>
    <property type="match status" value="1"/>
</dbReference>
<dbReference type="SUPFAM" id="SSF52743">
    <property type="entry name" value="Subtilisin-like"/>
    <property type="match status" value="1"/>
</dbReference>
<dbReference type="InterPro" id="IPR000209">
    <property type="entry name" value="Peptidase_S8/S53_dom"/>
</dbReference>
<evidence type="ECO:0000256" key="4">
    <source>
        <dbReference type="ARBA" id="ARBA00023529"/>
    </source>
</evidence>
<evidence type="ECO:0000256" key="5">
    <source>
        <dbReference type="ARBA" id="ARBA00023619"/>
    </source>
</evidence>
<dbReference type="InterPro" id="IPR023827">
    <property type="entry name" value="Peptidase_S8_Asp-AS"/>
</dbReference>
<dbReference type="GO" id="GO:0016485">
    <property type="term" value="P:protein processing"/>
    <property type="evidence" value="ECO:0007669"/>
    <property type="project" value="TreeGrafter"/>
</dbReference>
<dbReference type="PANTHER" id="PTHR42884:SF14">
    <property type="entry name" value="NEUROENDOCRINE CONVERTASE 1"/>
    <property type="match status" value="1"/>
</dbReference>